<dbReference type="Proteomes" id="UP001342314">
    <property type="component" value="Unassembled WGS sequence"/>
</dbReference>
<dbReference type="AlphaFoldDB" id="A0AAV5GG23"/>
<dbReference type="PANTHER" id="PTHR31571">
    <property type="entry name" value="ALTERED INHERITANCE OF MITOCHONDRIA PROTEIN 6"/>
    <property type="match status" value="1"/>
</dbReference>
<name>A0AAV5GG23_9BASI</name>
<keyword evidence="2" id="KW-1185">Reference proteome</keyword>
<proteinExistence type="predicted"/>
<organism evidence="1 2">
    <name type="scientific">Rhodotorula paludigena</name>
    <dbReference type="NCBI Taxonomy" id="86838"/>
    <lineage>
        <taxon>Eukaryota</taxon>
        <taxon>Fungi</taxon>
        <taxon>Dikarya</taxon>
        <taxon>Basidiomycota</taxon>
        <taxon>Pucciniomycotina</taxon>
        <taxon>Microbotryomycetes</taxon>
        <taxon>Sporidiobolales</taxon>
        <taxon>Sporidiobolaceae</taxon>
        <taxon>Rhodotorula</taxon>
    </lineage>
</organism>
<reference evidence="1 2" key="1">
    <citation type="submission" date="2021-12" db="EMBL/GenBank/DDBJ databases">
        <title>High titer production of polyol ester of fatty acids by Rhodotorula paludigena BS15 towards product separation-free biomass refinery.</title>
        <authorList>
            <person name="Mano J."/>
            <person name="Ono H."/>
            <person name="Tanaka T."/>
            <person name="Naito K."/>
            <person name="Sushida H."/>
            <person name="Ike M."/>
            <person name="Tokuyasu K."/>
            <person name="Kitaoka M."/>
        </authorList>
    </citation>
    <scope>NUCLEOTIDE SEQUENCE [LARGE SCALE GENOMIC DNA]</scope>
    <source>
        <strain evidence="1 2">BS15</strain>
    </source>
</reference>
<gene>
    <name evidence="1" type="ORF">Rhopal_001671-T1</name>
</gene>
<protein>
    <submittedName>
        <fullName evidence="1">Uncharacterized protein</fullName>
    </submittedName>
</protein>
<accession>A0AAV5GG23</accession>
<dbReference type="PANTHER" id="PTHR31571:SF1">
    <property type="entry name" value="ALTERED INHERITANCE OF MITOCHONDRIA PROTEIN 6"/>
    <property type="match status" value="1"/>
</dbReference>
<evidence type="ECO:0000313" key="2">
    <source>
        <dbReference type="Proteomes" id="UP001342314"/>
    </source>
</evidence>
<sequence>MPADPLIEIHKLRNPELESAGAAEATPFYRNWLYDNSRAPFQLLLDFKTDGAELYPHVVDALQPLRDLGLLEYHNETSANPGYASIHARPIRITCTGKCPLELVAAQLPIRDIFFDAPLVDLASGRYNRAVSAMASAYWDDIAGSWGYKRTNRGQGTKLDKFAELSELARAQGMSVRVWDTPRLAGTG</sequence>
<dbReference type="InterPro" id="IPR051236">
    <property type="entry name" value="HAT_RTT109-like"/>
</dbReference>
<dbReference type="EMBL" id="BQKY01000003">
    <property type="protein sequence ID" value="GJN88705.1"/>
    <property type="molecule type" value="Genomic_DNA"/>
</dbReference>
<comment type="caution">
    <text evidence="1">The sequence shown here is derived from an EMBL/GenBank/DDBJ whole genome shotgun (WGS) entry which is preliminary data.</text>
</comment>
<evidence type="ECO:0000313" key="1">
    <source>
        <dbReference type="EMBL" id="GJN88705.1"/>
    </source>
</evidence>